<dbReference type="PROSITE" id="PS50297">
    <property type="entry name" value="ANK_REP_REGION"/>
    <property type="match status" value="1"/>
</dbReference>
<name>A0A427P2B7_9BURK</name>
<sequence length="722" mass="79462">MAASSGVHVAVRLRLNRGDDVHATDEKGYNALHYAAARGHLQTCRVLLDAGIDPIARNGDGVDARALALVGGHIEVVALIDSYMTIADCSDVSNDAPAAVYVLQTEGLDDVEHVVSPVGLGPPVTQACLIGTPESEQLADVDDWEEEVDPVRPHNDTSILQSASRIQISINRHRTVDQDELWDDVDIDLPEIRRLPWGDSGSFGERHARSRQILAYGLRHGFVPESWISEIADVDSDANSGYFANLSNIVADLGIQTSEGVWDWQELADDIEDPEFAEATQSGADALRSLNSSDVDPLKLYEDEFKRIPLLSKEEEVEFAKTIEHGFAEAARIVARCPVALEMIAASLEGVIVGAASIADVFALAQSDEGTVSGVGDDAFERTSTGQTDSDADSLFSQNVPESEALDLASLVESLRAASSNAGCDDERVVDLEATLLGCRLASKYLEHLHTRLAEAPETRQTSMRLASCLEMAERARHRLAEANLRLVLSIAKKYQNRGMDLPDLIQEGNIGLLRAVDKFEWRRGFKFSTYATWWIRQAVSRAVADQARIVRLPVHVVETLNQIQRGERELEQRSGKIPSGDEIALHLGMDPAMVAKRLRVSRQTVSLDSDEGVEIGLNLTSEEHQPDAAAASAQLRHAIEKVFAALTSREAKILRLRFGIDCSSEHTLEQLGQMFDVTRERIRQLESKALRRLRHPVRSVELTPFLENIARHRVPETDDEA</sequence>
<dbReference type="SMART" id="SM00248">
    <property type="entry name" value="ANK"/>
    <property type="match status" value="2"/>
</dbReference>
<keyword evidence="5" id="KW-0040">ANK repeat</keyword>
<feature type="repeat" description="ANK" evidence="5">
    <location>
        <begin position="27"/>
        <end position="59"/>
    </location>
</feature>
<dbReference type="InterPro" id="IPR009042">
    <property type="entry name" value="RNA_pol_sigma70_r1_2"/>
</dbReference>
<dbReference type="Proteomes" id="UP000272140">
    <property type="component" value="Unassembled WGS sequence"/>
</dbReference>
<dbReference type="EMBL" id="RKIO01000002">
    <property type="protein sequence ID" value="RSC14000.1"/>
    <property type="molecule type" value="Genomic_DNA"/>
</dbReference>
<dbReference type="Gene3D" id="1.10.10.10">
    <property type="entry name" value="Winged helix-like DNA-binding domain superfamily/Winged helix DNA-binding domain"/>
    <property type="match status" value="2"/>
</dbReference>
<dbReference type="PANTHER" id="PTHR30603">
    <property type="entry name" value="RNA POLYMERASE SIGMA FACTOR RPO"/>
    <property type="match status" value="1"/>
</dbReference>
<dbReference type="Pfam" id="PF04542">
    <property type="entry name" value="Sigma70_r2"/>
    <property type="match status" value="1"/>
</dbReference>
<evidence type="ECO:0000313" key="9">
    <source>
        <dbReference type="EMBL" id="RSC14000.1"/>
    </source>
</evidence>
<evidence type="ECO:0000256" key="3">
    <source>
        <dbReference type="ARBA" id="ARBA00023125"/>
    </source>
</evidence>
<dbReference type="InterPro" id="IPR007627">
    <property type="entry name" value="RNA_pol_sigma70_r2"/>
</dbReference>
<dbReference type="SUPFAM" id="SSF88946">
    <property type="entry name" value="Sigma2 domain of RNA polymerase sigma factors"/>
    <property type="match status" value="1"/>
</dbReference>
<dbReference type="InterPro" id="IPR036388">
    <property type="entry name" value="WH-like_DNA-bd_sf"/>
</dbReference>
<reference evidence="10" key="1">
    <citation type="submission" date="2018-11" db="EMBL/GenBank/DDBJ databases">
        <title>FDA dAtabase for Regulatory Grade micrObial Sequences (FDA-ARGOS): Supporting development and validation of Infectious Disease Dx tests.</title>
        <authorList>
            <person name="Goldberg B."/>
            <person name="Campos J."/>
            <person name="Tallon L."/>
            <person name="Sadzewicz L."/>
            <person name="Zhao X."/>
            <person name="Vavikolanu K."/>
            <person name="Mehta A."/>
            <person name="Aluvathingal J."/>
            <person name="Nadendla S."/>
            <person name="Geyer C."/>
            <person name="Nandy P."/>
            <person name="Yan Y."/>
            <person name="Sichtig H."/>
        </authorList>
    </citation>
    <scope>NUCLEOTIDE SEQUENCE [LARGE SCALE GENOMIC DNA]</scope>
    <source>
        <strain evidence="10">FDAARGOS_544</strain>
    </source>
</reference>
<dbReference type="GO" id="GO:0006352">
    <property type="term" value="P:DNA-templated transcription initiation"/>
    <property type="evidence" value="ECO:0007669"/>
    <property type="project" value="InterPro"/>
</dbReference>
<dbReference type="PROSITE" id="PS00715">
    <property type="entry name" value="SIGMA70_1"/>
    <property type="match status" value="1"/>
</dbReference>
<dbReference type="RefSeq" id="WP_125380945.1">
    <property type="nucleotide sequence ID" value="NZ_CADETP010000010.1"/>
</dbReference>
<accession>A0A427P2B7</accession>
<proteinExistence type="inferred from homology"/>
<dbReference type="PANTHER" id="PTHR30603:SF47">
    <property type="entry name" value="RNA POLYMERASE SIGMA FACTOR SIGD, CHLOROPLASTIC"/>
    <property type="match status" value="1"/>
</dbReference>
<dbReference type="SUPFAM" id="SSF48403">
    <property type="entry name" value="Ankyrin repeat"/>
    <property type="match status" value="1"/>
</dbReference>
<dbReference type="Pfam" id="PF04545">
    <property type="entry name" value="Sigma70_r4"/>
    <property type="match status" value="1"/>
</dbReference>
<evidence type="ECO:0000256" key="6">
    <source>
        <dbReference type="RuleBase" id="RU362124"/>
    </source>
</evidence>
<organism evidence="9 10">
    <name type="scientific">Burkholderia cenocepacia</name>
    <dbReference type="NCBI Taxonomy" id="95486"/>
    <lineage>
        <taxon>Bacteria</taxon>
        <taxon>Pseudomonadati</taxon>
        <taxon>Pseudomonadota</taxon>
        <taxon>Betaproteobacteria</taxon>
        <taxon>Burkholderiales</taxon>
        <taxon>Burkholderiaceae</taxon>
        <taxon>Burkholderia</taxon>
        <taxon>Burkholderia cepacia complex</taxon>
    </lineage>
</organism>
<dbReference type="Gene3D" id="1.25.40.20">
    <property type="entry name" value="Ankyrin repeat-containing domain"/>
    <property type="match status" value="1"/>
</dbReference>
<dbReference type="Pfam" id="PF12796">
    <property type="entry name" value="Ank_2"/>
    <property type="match status" value="1"/>
</dbReference>
<evidence type="ECO:0000259" key="8">
    <source>
        <dbReference type="PROSITE" id="PS00716"/>
    </source>
</evidence>
<evidence type="ECO:0000256" key="1">
    <source>
        <dbReference type="ARBA" id="ARBA00023015"/>
    </source>
</evidence>
<dbReference type="InterPro" id="IPR007624">
    <property type="entry name" value="RNA_pol_sigma70_r3"/>
</dbReference>
<gene>
    <name evidence="9" type="ORF">EGT41_12140</name>
</gene>
<dbReference type="InterPro" id="IPR050239">
    <property type="entry name" value="Sigma-70_RNA_pol_init_factors"/>
</dbReference>
<dbReference type="AlphaFoldDB" id="A0A427P2B7"/>
<feature type="domain" description="RNA polymerase sigma-70" evidence="7">
    <location>
        <begin position="504"/>
        <end position="517"/>
    </location>
</feature>
<evidence type="ECO:0000313" key="10">
    <source>
        <dbReference type="Proteomes" id="UP000272140"/>
    </source>
</evidence>
<dbReference type="GO" id="GO:0016987">
    <property type="term" value="F:sigma factor activity"/>
    <property type="evidence" value="ECO:0007669"/>
    <property type="project" value="UniProtKB-KW"/>
</dbReference>
<keyword evidence="1 6" id="KW-0805">Transcription regulation</keyword>
<dbReference type="InterPro" id="IPR014284">
    <property type="entry name" value="RNA_pol_sigma-70_dom"/>
</dbReference>
<evidence type="ECO:0000256" key="4">
    <source>
        <dbReference type="ARBA" id="ARBA00023163"/>
    </source>
</evidence>
<dbReference type="InterPro" id="IPR036770">
    <property type="entry name" value="Ankyrin_rpt-contain_sf"/>
</dbReference>
<dbReference type="InterPro" id="IPR007630">
    <property type="entry name" value="RNA_pol_sigma70_r4"/>
</dbReference>
<dbReference type="SUPFAM" id="SSF88659">
    <property type="entry name" value="Sigma3 and sigma4 domains of RNA polymerase sigma factors"/>
    <property type="match status" value="2"/>
</dbReference>
<dbReference type="CDD" id="cd06171">
    <property type="entry name" value="Sigma70_r4"/>
    <property type="match status" value="1"/>
</dbReference>
<dbReference type="Gene3D" id="1.20.120.1810">
    <property type="match status" value="1"/>
</dbReference>
<comment type="similarity">
    <text evidence="6">Belongs to the sigma-70 factor family.</text>
</comment>
<dbReference type="InterPro" id="IPR002110">
    <property type="entry name" value="Ankyrin_rpt"/>
</dbReference>
<keyword evidence="3 6" id="KW-0238">DNA-binding</keyword>
<dbReference type="InterPro" id="IPR013325">
    <property type="entry name" value="RNA_pol_sigma_r2"/>
</dbReference>
<protein>
    <recommendedName>
        <fullName evidence="6">RNA polymerase sigma factor</fullName>
    </recommendedName>
</protein>
<evidence type="ECO:0000256" key="2">
    <source>
        <dbReference type="ARBA" id="ARBA00023082"/>
    </source>
</evidence>
<dbReference type="InterPro" id="IPR000943">
    <property type="entry name" value="RNA_pol_sigma70"/>
</dbReference>
<comment type="caution">
    <text evidence="9">The sequence shown here is derived from an EMBL/GenBank/DDBJ whole genome shotgun (WGS) entry which is preliminary data.</text>
</comment>
<dbReference type="GO" id="GO:0003677">
    <property type="term" value="F:DNA binding"/>
    <property type="evidence" value="ECO:0007669"/>
    <property type="project" value="UniProtKB-KW"/>
</dbReference>
<keyword evidence="4 6" id="KW-0804">Transcription</keyword>
<evidence type="ECO:0000259" key="7">
    <source>
        <dbReference type="PROSITE" id="PS00715"/>
    </source>
</evidence>
<comment type="function">
    <text evidence="6">Sigma factors are initiation factors that promote the attachment of RNA polymerase to specific initiation sites and are then released.</text>
</comment>
<dbReference type="Pfam" id="PF00140">
    <property type="entry name" value="Sigma70_r1_2"/>
    <property type="match status" value="1"/>
</dbReference>
<dbReference type="InterPro" id="IPR013324">
    <property type="entry name" value="RNA_pol_sigma_r3/r4-like"/>
</dbReference>
<dbReference type="NCBIfam" id="TIGR02937">
    <property type="entry name" value="sigma70-ECF"/>
    <property type="match status" value="1"/>
</dbReference>
<evidence type="ECO:0000256" key="5">
    <source>
        <dbReference type="PROSITE-ProRule" id="PRU00023"/>
    </source>
</evidence>
<dbReference type="Pfam" id="PF04539">
    <property type="entry name" value="Sigma70_r3"/>
    <property type="match status" value="1"/>
</dbReference>
<dbReference type="PROSITE" id="PS50088">
    <property type="entry name" value="ANK_REPEAT"/>
    <property type="match status" value="1"/>
</dbReference>
<dbReference type="PRINTS" id="PR00046">
    <property type="entry name" value="SIGMA70FCT"/>
</dbReference>
<dbReference type="PROSITE" id="PS00716">
    <property type="entry name" value="SIGMA70_2"/>
    <property type="match status" value="1"/>
</dbReference>
<feature type="domain" description="RNA polymerase sigma-70" evidence="8">
    <location>
        <begin position="668"/>
        <end position="694"/>
    </location>
</feature>
<keyword evidence="2 6" id="KW-0731">Sigma factor</keyword>